<dbReference type="EMBL" id="JACJSG010000008">
    <property type="protein sequence ID" value="MBD2500406.1"/>
    <property type="molecule type" value="Genomic_DNA"/>
</dbReference>
<protein>
    <recommendedName>
        <fullName evidence="6">Probable membrane transporter protein</fullName>
    </recommendedName>
</protein>
<dbReference type="PANTHER" id="PTHR43701:SF2">
    <property type="entry name" value="MEMBRANE TRANSPORTER PROTEIN YJNA-RELATED"/>
    <property type="match status" value="1"/>
</dbReference>
<evidence type="ECO:0000256" key="5">
    <source>
        <dbReference type="ARBA" id="ARBA00023136"/>
    </source>
</evidence>
<sequence>MDLLLPLLSFLVGIIVGLTGVGGASLITPMLIFIFQVPPSVAVSSDVVAATLMKVVGSVKHCQQQTLDKEVVKWLALGSVPGSLFGVAILHLIKRTGEHNLDSLLLRLLGVTILLITLLALVQLLLMTFFPKFSLPELPKFDLTTNWGRILTVTVGAVLGCVVGLTSVSSGSVFALVLIGFFRLDARKLVGTDISQAAILLLFTSLGHLSLGTVNWGLVLPIWLGSVPGVLLGAKICQITPQRPLRFIVYAILMMVSWKLVYQV</sequence>
<dbReference type="InterPro" id="IPR051598">
    <property type="entry name" value="TSUP/Inactive_protease-like"/>
</dbReference>
<evidence type="ECO:0000313" key="7">
    <source>
        <dbReference type="EMBL" id="MBD2500406.1"/>
    </source>
</evidence>
<feature type="transmembrane region" description="Helical" evidence="6">
    <location>
        <begin position="244"/>
        <end position="262"/>
    </location>
</feature>
<reference evidence="7 8" key="1">
    <citation type="journal article" date="2020" name="ISME J.">
        <title>Comparative genomics reveals insights into cyanobacterial evolution and habitat adaptation.</title>
        <authorList>
            <person name="Chen M.Y."/>
            <person name="Teng W.K."/>
            <person name="Zhao L."/>
            <person name="Hu C.X."/>
            <person name="Zhou Y.K."/>
            <person name="Han B.P."/>
            <person name="Song L.R."/>
            <person name="Shu W.S."/>
        </authorList>
    </citation>
    <scope>NUCLEOTIDE SEQUENCE [LARGE SCALE GENOMIC DNA]</scope>
    <source>
        <strain evidence="7 8">FACHB-119</strain>
    </source>
</reference>
<dbReference type="InterPro" id="IPR002781">
    <property type="entry name" value="TM_pro_TauE-like"/>
</dbReference>
<evidence type="ECO:0000256" key="6">
    <source>
        <dbReference type="RuleBase" id="RU363041"/>
    </source>
</evidence>
<feature type="transmembrane region" description="Helical" evidence="6">
    <location>
        <begin position="105"/>
        <end position="130"/>
    </location>
</feature>
<evidence type="ECO:0000256" key="4">
    <source>
        <dbReference type="ARBA" id="ARBA00022989"/>
    </source>
</evidence>
<feature type="transmembrane region" description="Helical" evidence="6">
    <location>
        <begin position="7"/>
        <end position="35"/>
    </location>
</feature>
<accession>A0ABR8D2I7</accession>
<evidence type="ECO:0000313" key="8">
    <source>
        <dbReference type="Proteomes" id="UP000661112"/>
    </source>
</evidence>
<keyword evidence="8" id="KW-1185">Reference proteome</keyword>
<comment type="caution">
    <text evidence="7">The sequence shown here is derived from an EMBL/GenBank/DDBJ whole genome shotgun (WGS) entry which is preliminary data.</text>
</comment>
<keyword evidence="5 6" id="KW-0472">Membrane</keyword>
<comment type="similarity">
    <text evidence="2 6">Belongs to the 4-toluene sulfonate uptake permease (TSUP) (TC 2.A.102) family.</text>
</comment>
<keyword evidence="3 6" id="KW-0812">Transmembrane</keyword>
<dbReference type="PANTHER" id="PTHR43701">
    <property type="entry name" value="MEMBRANE TRANSPORTER PROTEIN MJ0441-RELATED"/>
    <property type="match status" value="1"/>
</dbReference>
<feature type="transmembrane region" description="Helical" evidence="6">
    <location>
        <begin position="150"/>
        <end position="182"/>
    </location>
</feature>
<evidence type="ECO:0000256" key="1">
    <source>
        <dbReference type="ARBA" id="ARBA00004141"/>
    </source>
</evidence>
<dbReference type="Proteomes" id="UP000661112">
    <property type="component" value="Unassembled WGS sequence"/>
</dbReference>
<evidence type="ECO:0000256" key="2">
    <source>
        <dbReference type="ARBA" id="ARBA00009142"/>
    </source>
</evidence>
<keyword evidence="4 6" id="KW-1133">Transmembrane helix</keyword>
<feature type="transmembrane region" description="Helical" evidence="6">
    <location>
        <begin position="194"/>
        <end position="212"/>
    </location>
</feature>
<dbReference type="RefSeq" id="WP_190469137.1">
    <property type="nucleotide sequence ID" value="NZ_JACJSG010000008.1"/>
</dbReference>
<evidence type="ECO:0000256" key="3">
    <source>
        <dbReference type="ARBA" id="ARBA00022692"/>
    </source>
</evidence>
<name>A0ABR8D2I7_9NOST</name>
<gene>
    <name evidence="7" type="ORF">H6G83_07195</name>
</gene>
<dbReference type="Pfam" id="PF01925">
    <property type="entry name" value="TauE"/>
    <property type="match status" value="1"/>
</dbReference>
<feature type="transmembrane region" description="Helical" evidence="6">
    <location>
        <begin position="74"/>
        <end position="93"/>
    </location>
</feature>
<proteinExistence type="inferred from homology"/>
<organism evidence="7 8">
    <name type="scientific">Anabaena azotica FACHB-119</name>
    <dbReference type="NCBI Taxonomy" id="947527"/>
    <lineage>
        <taxon>Bacteria</taxon>
        <taxon>Bacillati</taxon>
        <taxon>Cyanobacteriota</taxon>
        <taxon>Cyanophyceae</taxon>
        <taxon>Nostocales</taxon>
        <taxon>Nostocaceae</taxon>
        <taxon>Anabaena</taxon>
        <taxon>Anabaena azotica</taxon>
    </lineage>
</organism>
<keyword evidence="6" id="KW-1003">Cell membrane</keyword>
<comment type="subcellular location">
    <subcellularLocation>
        <location evidence="6">Cell membrane</location>
        <topology evidence="6">Multi-pass membrane protein</topology>
    </subcellularLocation>
    <subcellularLocation>
        <location evidence="1">Membrane</location>
        <topology evidence="1">Multi-pass membrane protein</topology>
    </subcellularLocation>
</comment>